<dbReference type="Proteomes" id="UP000766486">
    <property type="component" value="Unassembled WGS sequence"/>
</dbReference>
<evidence type="ECO:0000256" key="1">
    <source>
        <dbReference type="ARBA" id="ARBA00023242"/>
    </source>
</evidence>
<protein>
    <recommendedName>
        <fullName evidence="5">Zn(2)-C6 fungal-type domain-containing protein</fullName>
    </recommendedName>
</protein>
<dbReference type="InterPro" id="IPR053178">
    <property type="entry name" value="Osmoadaptation_assoc"/>
</dbReference>
<gene>
    <name evidence="3" type="ORF">CLO192961_LOCUS120463</name>
</gene>
<feature type="compositionally biased region" description="Basic and acidic residues" evidence="2">
    <location>
        <begin position="320"/>
        <end position="336"/>
    </location>
</feature>
<dbReference type="Gene3D" id="4.10.240.10">
    <property type="entry name" value="Zn(2)-C6 fungal-type DNA-binding domain"/>
    <property type="match status" value="1"/>
</dbReference>
<accession>A0ABY6TXU6</accession>
<keyword evidence="1" id="KW-0539">Nucleus</keyword>
<sequence length="567" mass="64176">MTGILRSVACQNCKQKRTKASQQHTPPSQEAPLTLIYVQCDQNWPSCSQCIRKGVRCPGPSSLMKIINNGSHVIPPTASSSQTAVLPAKTSGDAVLVQRKPLMRYANGNAMSGRLRLQVPRFTFSTNADTVAAQAAALVQSGELTAFAVEQLLEYCPQRLSQSSCLLDCAALLCQVWMECFKRHEALSKVLESKAYGKAIRSLRRAVASDQLYTVETAAAMMLFYRFIRFTGLYSSYQMMPHEFGIRRVVRQIGLPHPNDDLHWEIRNEYFSMMLELMIYHPELRYPEQDFYLQPQETFGDIPLWSGYPFGDDSQQEETDISRTESGDASNEKESEQISELDAGTGDDEETLLDDLNEAFYPALMCYYRSWFPKIVEIRQNPSEMETERRVLCKKLAMTMQKMEAVNFWQRLVKLGCITESLDPDFFLGYRYEFTSLHIAAIAIPIIMIEALIFRTHYDLGSLGYAPDGDVYRTYLEACARGWLCLPYLHTVDALSSAELLRPLLHTLEPASTEQLAHMLRLDIGWEVCGLKNPKDIEGSKAWIHEVAKKLTGRMPRPKNADSSDGS</sequence>
<dbReference type="InterPro" id="IPR001138">
    <property type="entry name" value="Zn2Cys6_DnaBD"/>
</dbReference>
<dbReference type="CDD" id="cd00067">
    <property type="entry name" value="GAL4"/>
    <property type="match status" value="1"/>
</dbReference>
<proteinExistence type="predicted"/>
<dbReference type="PANTHER" id="PTHR38111:SF2">
    <property type="entry name" value="FINGER DOMAIN PROTEIN, PUTATIVE (AFU_ORTHOLOGUE AFUA_1G01560)-RELATED"/>
    <property type="match status" value="1"/>
</dbReference>
<feature type="region of interest" description="Disordered" evidence="2">
    <location>
        <begin position="313"/>
        <end position="348"/>
    </location>
</feature>
<dbReference type="EMBL" id="CABFNS010000709">
    <property type="protein sequence ID" value="VUC23571.1"/>
    <property type="molecule type" value="Genomic_DNA"/>
</dbReference>
<keyword evidence="4" id="KW-1185">Reference proteome</keyword>
<evidence type="ECO:0000313" key="4">
    <source>
        <dbReference type="Proteomes" id="UP000766486"/>
    </source>
</evidence>
<reference evidence="3 4" key="1">
    <citation type="submission" date="2019-06" db="EMBL/GenBank/DDBJ databases">
        <authorList>
            <person name="Broberg M."/>
        </authorList>
    </citation>
    <scope>NUCLEOTIDE SEQUENCE [LARGE SCALE GENOMIC DNA]</scope>
</reference>
<dbReference type="PANTHER" id="PTHR38111">
    <property type="entry name" value="ZN(2)-C6 FUNGAL-TYPE DOMAIN-CONTAINING PROTEIN-RELATED"/>
    <property type="match status" value="1"/>
</dbReference>
<dbReference type="InterPro" id="IPR036864">
    <property type="entry name" value="Zn2-C6_fun-type_DNA-bd_sf"/>
</dbReference>
<evidence type="ECO:0000313" key="3">
    <source>
        <dbReference type="EMBL" id="VUC23571.1"/>
    </source>
</evidence>
<organism evidence="3 4">
    <name type="scientific">Bionectria ochroleuca</name>
    <name type="common">Gliocladium roseum</name>
    <dbReference type="NCBI Taxonomy" id="29856"/>
    <lineage>
        <taxon>Eukaryota</taxon>
        <taxon>Fungi</taxon>
        <taxon>Dikarya</taxon>
        <taxon>Ascomycota</taxon>
        <taxon>Pezizomycotina</taxon>
        <taxon>Sordariomycetes</taxon>
        <taxon>Hypocreomycetidae</taxon>
        <taxon>Hypocreales</taxon>
        <taxon>Bionectriaceae</taxon>
        <taxon>Clonostachys</taxon>
    </lineage>
</organism>
<name>A0ABY6TXU6_BIOOC</name>
<evidence type="ECO:0008006" key="5">
    <source>
        <dbReference type="Google" id="ProtNLM"/>
    </source>
</evidence>
<evidence type="ECO:0000256" key="2">
    <source>
        <dbReference type="SAM" id="MobiDB-lite"/>
    </source>
</evidence>
<comment type="caution">
    <text evidence="3">The sequence shown here is derived from an EMBL/GenBank/DDBJ whole genome shotgun (WGS) entry which is preliminary data.</text>
</comment>